<gene>
    <name evidence="2" type="ORF">ACFOWS_13935</name>
</gene>
<dbReference type="CDD" id="cd00448">
    <property type="entry name" value="YjgF_YER057c_UK114_family"/>
    <property type="match status" value="1"/>
</dbReference>
<comment type="similarity">
    <text evidence="1">Belongs to the RutC family.</text>
</comment>
<organism evidence="2 3">
    <name type="scientific">Flagellimonas marina</name>
    <dbReference type="NCBI Taxonomy" id="1775168"/>
    <lineage>
        <taxon>Bacteria</taxon>
        <taxon>Pseudomonadati</taxon>
        <taxon>Bacteroidota</taxon>
        <taxon>Flavobacteriia</taxon>
        <taxon>Flavobacteriales</taxon>
        <taxon>Flavobacteriaceae</taxon>
        <taxon>Flagellimonas</taxon>
    </lineage>
</organism>
<name>A0ABV8PQS8_9FLAO</name>
<dbReference type="EMBL" id="JBHSCL010000009">
    <property type="protein sequence ID" value="MFC4221247.1"/>
    <property type="molecule type" value="Genomic_DNA"/>
</dbReference>
<evidence type="ECO:0000313" key="2">
    <source>
        <dbReference type="EMBL" id="MFC4221247.1"/>
    </source>
</evidence>
<dbReference type="NCBIfam" id="TIGR00004">
    <property type="entry name" value="Rid family detoxifying hydrolase"/>
    <property type="match status" value="1"/>
</dbReference>
<protein>
    <submittedName>
        <fullName evidence="2">RidA family protein</fullName>
    </submittedName>
</protein>
<dbReference type="PANTHER" id="PTHR11803:SF58">
    <property type="entry name" value="PROTEIN HMF1-RELATED"/>
    <property type="match status" value="1"/>
</dbReference>
<dbReference type="Pfam" id="PF01042">
    <property type="entry name" value="Ribonuc_L-PSP"/>
    <property type="match status" value="1"/>
</dbReference>
<dbReference type="InterPro" id="IPR006056">
    <property type="entry name" value="RidA"/>
</dbReference>
<evidence type="ECO:0000313" key="3">
    <source>
        <dbReference type="Proteomes" id="UP001595841"/>
    </source>
</evidence>
<keyword evidence="3" id="KW-1185">Reference proteome</keyword>
<evidence type="ECO:0000256" key="1">
    <source>
        <dbReference type="ARBA" id="ARBA00010552"/>
    </source>
</evidence>
<proteinExistence type="inferred from homology"/>
<dbReference type="Proteomes" id="UP001595841">
    <property type="component" value="Unassembled WGS sequence"/>
</dbReference>
<reference evidence="3" key="1">
    <citation type="journal article" date="2019" name="Int. J. Syst. Evol. Microbiol.">
        <title>The Global Catalogue of Microorganisms (GCM) 10K type strain sequencing project: providing services to taxonomists for standard genome sequencing and annotation.</title>
        <authorList>
            <consortium name="The Broad Institute Genomics Platform"/>
            <consortium name="The Broad Institute Genome Sequencing Center for Infectious Disease"/>
            <person name="Wu L."/>
            <person name="Ma J."/>
        </authorList>
    </citation>
    <scope>NUCLEOTIDE SEQUENCE [LARGE SCALE GENOMIC DNA]</scope>
    <source>
        <strain evidence="3">CGMCC 1.15774</strain>
    </source>
</reference>
<dbReference type="PANTHER" id="PTHR11803">
    <property type="entry name" value="2-IMINOBUTANOATE/2-IMINOPROPANOATE DEAMINASE RIDA"/>
    <property type="match status" value="1"/>
</dbReference>
<comment type="caution">
    <text evidence="2">The sequence shown here is derived from an EMBL/GenBank/DDBJ whole genome shotgun (WGS) entry which is preliminary data.</text>
</comment>
<accession>A0ABV8PQS8</accession>
<dbReference type="Gene3D" id="3.30.1330.40">
    <property type="entry name" value="RutC-like"/>
    <property type="match status" value="1"/>
</dbReference>
<dbReference type="InterPro" id="IPR035959">
    <property type="entry name" value="RutC-like_sf"/>
</dbReference>
<dbReference type="InterPro" id="IPR006175">
    <property type="entry name" value="YjgF/YER057c/UK114"/>
</dbReference>
<sequence>MKKIITTNNSPSPIGAYNQAVLVGDMLFISGQIAIDPKNGDMVQDDIHEETKQVMENLQGILSEAGMTFNNIAKASIFLKNMDDFTKVDHIYGSYFDVSTAPAREAVQIARLPKNANVEISAIAYRQSKN</sequence>
<dbReference type="RefSeq" id="WP_379765655.1">
    <property type="nucleotide sequence ID" value="NZ_JBHSCL010000009.1"/>
</dbReference>
<dbReference type="SUPFAM" id="SSF55298">
    <property type="entry name" value="YjgF-like"/>
    <property type="match status" value="1"/>
</dbReference>